<dbReference type="SMART" id="SM00432">
    <property type="entry name" value="MADS"/>
    <property type="match status" value="1"/>
</dbReference>
<dbReference type="CDD" id="cd00266">
    <property type="entry name" value="MADS_SRF_like"/>
    <property type="match status" value="1"/>
</dbReference>
<evidence type="ECO:0000256" key="5">
    <source>
        <dbReference type="ARBA" id="ARBA00023242"/>
    </source>
</evidence>
<evidence type="ECO:0000256" key="1">
    <source>
        <dbReference type="ARBA" id="ARBA00004123"/>
    </source>
</evidence>
<name>A0ABM1V9F0_SOLPN</name>
<dbReference type="GeneID" id="114076871"/>
<keyword evidence="5" id="KW-0539">Nucleus</keyword>
<dbReference type="Gene3D" id="3.40.1810.10">
    <property type="entry name" value="Transcription factor, MADS-box"/>
    <property type="match status" value="1"/>
</dbReference>
<dbReference type="PANTHER" id="PTHR11945:SF676">
    <property type="entry name" value="MADS-BOX DOMAIN-CONTAINING PROTEIN"/>
    <property type="match status" value="1"/>
</dbReference>
<feature type="domain" description="MADS-box" evidence="6">
    <location>
        <begin position="1"/>
        <end position="47"/>
    </location>
</feature>
<evidence type="ECO:0000259" key="6">
    <source>
        <dbReference type="PROSITE" id="PS50066"/>
    </source>
</evidence>
<dbReference type="Proteomes" id="UP000694930">
    <property type="component" value="Chromosome 4"/>
</dbReference>
<dbReference type="PRINTS" id="PR00404">
    <property type="entry name" value="MADSDOMAIN"/>
</dbReference>
<gene>
    <name evidence="8" type="primary">LOC114076871</name>
</gene>
<evidence type="ECO:0000256" key="4">
    <source>
        <dbReference type="ARBA" id="ARBA00023163"/>
    </source>
</evidence>
<dbReference type="InterPro" id="IPR002100">
    <property type="entry name" value="TF_MADSbox"/>
</dbReference>
<reference evidence="7" key="1">
    <citation type="journal article" date="2014" name="Nat. Genet.">
        <title>The genome of the stress-tolerant wild tomato species Solanum pennellii.</title>
        <authorList>
            <person name="Bolger A."/>
            <person name="Scossa F."/>
            <person name="Bolger M.E."/>
            <person name="Lanz C."/>
            <person name="Maumus F."/>
            <person name="Tohge T."/>
            <person name="Quesneville H."/>
            <person name="Alseekh S."/>
            <person name="Sorensen I."/>
            <person name="Lichtenstein G."/>
            <person name="Fich E.A."/>
            <person name="Conte M."/>
            <person name="Keller H."/>
            <person name="Schneeberger K."/>
            <person name="Schwacke R."/>
            <person name="Ofner I."/>
            <person name="Vrebalov J."/>
            <person name="Xu Y."/>
            <person name="Osorio S."/>
            <person name="Aflitos S.A."/>
            <person name="Schijlen E."/>
            <person name="Jimenez-Gomez J.M."/>
            <person name="Ryngajllo M."/>
            <person name="Kimura S."/>
            <person name="Kumar R."/>
            <person name="Koenig D."/>
            <person name="Headland L.R."/>
            <person name="Maloof J.N."/>
            <person name="Sinha N."/>
            <person name="van Ham R.C."/>
            <person name="Lankhorst R.K."/>
            <person name="Mao L."/>
            <person name="Vogel A."/>
            <person name="Arsova B."/>
            <person name="Panstruga R."/>
            <person name="Fei Z."/>
            <person name="Rose J.K."/>
            <person name="Zamir D."/>
            <person name="Carrari F."/>
            <person name="Giovannoni J.J."/>
            <person name="Weigel D."/>
            <person name="Usadel B."/>
            <person name="Fernie A.R."/>
        </authorList>
    </citation>
    <scope>NUCLEOTIDE SEQUENCE [LARGE SCALE GENOMIC DNA]</scope>
    <source>
        <strain evidence="7">cv. LA0716</strain>
    </source>
</reference>
<keyword evidence="3" id="KW-0238">DNA-binding</keyword>
<dbReference type="PANTHER" id="PTHR11945">
    <property type="entry name" value="MADS BOX PROTEIN"/>
    <property type="match status" value="1"/>
</dbReference>
<dbReference type="PROSITE" id="PS50066">
    <property type="entry name" value="MADS_BOX_2"/>
    <property type="match status" value="1"/>
</dbReference>
<evidence type="ECO:0000256" key="3">
    <source>
        <dbReference type="ARBA" id="ARBA00023125"/>
    </source>
</evidence>
<evidence type="ECO:0000313" key="8">
    <source>
        <dbReference type="RefSeq" id="XP_027772368.1"/>
    </source>
</evidence>
<organism evidence="7 8">
    <name type="scientific">Solanum pennellii</name>
    <name type="common">Tomato</name>
    <name type="synonym">Lycopersicon pennellii</name>
    <dbReference type="NCBI Taxonomy" id="28526"/>
    <lineage>
        <taxon>Eukaryota</taxon>
        <taxon>Viridiplantae</taxon>
        <taxon>Streptophyta</taxon>
        <taxon>Embryophyta</taxon>
        <taxon>Tracheophyta</taxon>
        <taxon>Spermatophyta</taxon>
        <taxon>Magnoliopsida</taxon>
        <taxon>eudicotyledons</taxon>
        <taxon>Gunneridae</taxon>
        <taxon>Pentapetalae</taxon>
        <taxon>asterids</taxon>
        <taxon>lamiids</taxon>
        <taxon>Solanales</taxon>
        <taxon>Solanaceae</taxon>
        <taxon>Solanoideae</taxon>
        <taxon>Solaneae</taxon>
        <taxon>Solanum</taxon>
        <taxon>Solanum subgen. Lycopersicon</taxon>
    </lineage>
</organism>
<dbReference type="Pfam" id="PF00319">
    <property type="entry name" value="SRF-TF"/>
    <property type="match status" value="1"/>
</dbReference>
<dbReference type="InterPro" id="IPR033897">
    <property type="entry name" value="SRF-like_MADS-box"/>
</dbReference>
<protein>
    <submittedName>
        <fullName evidence="8">Agamous-like MADS-box protein AGL80</fullName>
    </submittedName>
</protein>
<proteinExistence type="predicted"/>
<keyword evidence="2" id="KW-0805">Transcription regulation</keyword>
<evidence type="ECO:0000313" key="7">
    <source>
        <dbReference type="Proteomes" id="UP000694930"/>
    </source>
</evidence>
<dbReference type="InterPro" id="IPR036879">
    <property type="entry name" value="TF_MADSbox_sf"/>
</dbReference>
<keyword evidence="7" id="KW-1185">Reference proteome</keyword>
<dbReference type="SUPFAM" id="SSF55455">
    <property type="entry name" value="SRF-like"/>
    <property type="match status" value="1"/>
</dbReference>
<accession>A0ABM1V9F0</accession>
<sequence>MPRNKVILSLIENESDRKVSYKKREKGFLKKAHELSTLCDVEIAVVIDSPYNNEPTIFPNYSAAINTFIKFKELPTLEKSKDMVTREEFTKKRIEKIEKKLLKVRKQNRLKEITNDMYEVTKGKDVSPNMDPYYFNDLSYVIKKNIMQIRKAMNADLSPMGSSMPINNHQNYTTNSPQSPQLSELLNWNNDDVVTLLEDPSLHNINSQDPNHTNNT</sequence>
<keyword evidence="4" id="KW-0804">Transcription</keyword>
<comment type="subcellular location">
    <subcellularLocation>
        <location evidence="1">Nucleus</location>
    </subcellularLocation>
</comment>
<reference evidence="8" key="2">
    <citation type="submission" date="2025-08" db="UniProtKB">
        <authorList>
            <consortium name="RefSeq"/>
        </authorList>
    </citation>
    <scope>IDENTIFICATION</scope>
</reference>
<dbReference type="RefSeq" id="XP_027772368.1">
    <property type="nucleotide sequence ID" value="XM_027916567.1"/>
</dbReference>
<evidence type="ECO:0000256" key="2">
    <source>
        <dbReference type="ARBA" id="ARBA00023015"/>
    </source>
</evidence>